<dbReference type="CDD" id="cd02947">
    <property type="entry name" value="TRX_family"/>
    <property type="match status" value="1"/>
</dbReference>
<dbReference type="GO" id="GO:0046872">
    <property type="term" value="F:metal ion binding"/>
    <property type="evidence" value="ECO:0007669"/>
    <property type="project" value="UniProtKB-KW"/>
</dbReference>
<dbReference type="Proteomes" id="UP000318199">
    <property type="component" value="Unassembled WGS sequence"/>
</dbReference>
<dbReference type="PROSITE" id="PS51352">
    <property type="entry name" value="THIOREDOXIN_2"/>
    <property type="match status" value="1"/>
</dbReference>
<dbReference type="PANTHER" id="PTHR45663:SF11">
    <property type="entry name" value="GEO12009P1"/>
    <property type="match status" value="1"/>
</dbReference>
<dbReference type="OrthoDB" id="9790390at2"/>
<dbReference type="Gene3D" id="3.40.30.10">
    <property type="entry name" value="Glutaredoxin"/>
    <property type="match status" value="1"/>
</dbReference>
<keyword evidence="5" id="KW-1015">Disulfide bond</keyword>
<gene>
    <name evidence="9" type="primary">trxC</name>
    <name evidence="9" type="ORF">FN976_02600</name>
</gene>
<reference evidence="9 10" key="1">
    <citation type="submission" date="2019-07" db="EMBL/GenBank/DDBJ databases">
        <title>Caenimonas sedimenti sp. nov., isolated from activated sludge.</title>
        <authorList>
            <person name="Xu J."/>
        </authorList>
    </citation>
    <scope>NUCLEOTIDE SEQUENCE [LARGE SCALE GENOMIC DNA]</scope>
    <source>
        <strain evidence="9 10">HX-9-20</strain>
    </source>
</reference>
<protein>
    <recommendedName>
        <fullName evidence="7">Thioredoxin</fullName>
    </recommendedName>
</protein>
<sequence>MTEPLHVVCPHCNTTNRVQAGDLAKSPDCGSCHGQLFTGTPVNLDAAGFERQLARSQLPLLVDFWAPWCGPCRQMAPAYEQAAAQLEPRVRVAKLNTDEAQGIGARLNIRSIPTLALFIGGQEVARQAGAMGAADIVRWTQSQLARARASA</sequence>
<keyword evidence="2" id="KW-0813">Transport</keyword>
<dbReference type="PROSITE" id="PS00194">
    <property type="entry name" value="THIOREDOXIN_1"/>
    <property type="match status" value="1"/>
</dbReference>
<evidence type="ECO:0000259" key="8">
    <source>
        <dbReference type="PROSITE" id="PS51352"/>
    </source>
</evidence>
<dbReference type="NCBIfam" id="TIGR01068">
    <property type="entry name" value="thioredoxin"/>
    <property type="match status" value="1"/>
</dbReference>
<keyword evidence="6" id="KW-0676">Redox-active center</keyword>
<evidence type="ECO:0000256" key="5">
    <source>
        <dbReference type="ARBA" id="ARBA00023157"/>
    </source>
</evidence>
<dbReference type="Pfam" id="PF21352">
    <property type="entry name" value="Zn_ribbon_Thio2"/>
    <property type="match status" value="1"/>
</dbReference>
<evidence type="ECO:0000313" key="9">
    <source>
        <dbReference type="EMBL" id="TWO73145.1"/>
    </source>
</evidence>
<dbReference type="AlphaFoldDB" id="A0A562ZXY1"/>
<dbReference type="EMBL" id="VOBQ01000002">
    <property type="protein sequence ID" value="TWO73145.1"/>
    <property type="molecule type" value="Genomic_DNA"/>
</dbReference>
<evidence type="ECO:0000313" key="10">
    <source>
        <dbReference type="Proteomes" id="UP000318199"/>
    </source>
</evidence>
<dbReference type="RefSeq" id="WP_145890653.1">
    <property type="nucleotide sequence ID" value="NZ_VOBQ01000002.1"/>
</dbReference>
<keyword evidence="3" id="KW-0479">Metal-binding</keyword>
<proteinExistence type="inferred from homology"/>
<evidence type="ECO:0000256" key="7">
    <source>
        <dbReference type="NCBIfam" id="TIGR01068"/>
    </source>
</evidence>
<evidence type="ECO:0000256" key="3">
    <source>
        <dbReference type="ARBA" id="ARBA00022723"/>
    </source>
</evidence>
<dbReference type="NCBIfam" id="NF008229">
    <property type="entry name" value="PRK10996.1"/>
    <property type="match status" value="1"/>
</dbReference>
<keyword evidence="10" id="KW-1185">Reference proteome</keyword>
<feature type="domain" description="Thioredoxin" evidence="8">
    <location>
        <begin position="18"/>
        <end position="145"/>
    </location>
</feature>
<evidence type="ECO:0000256" key="2">
    <source>
        <dbReference type="ARBA" id="ARBA00022448"/>
    </source>
</evidence>
<evidence type="ECO:0000256" key="6">
    <source>
        <dbReference type="ARBA" id="ARBA00023284"/>
    </source>
</evidence>
<dbReference type="Gene3D" id="2.30.30.380">
    <property type="entry name" value="Zn-finger domain of Sec23/24"/>
    <property type="match status" value="1"/>
</dbReference>
<comment type="caution">
    <text evidence="9">The sequence shown here is derived from an EMBL/GenBank/DDBJ whole genome shotgun (WGS) entry which is preliminary data.</text>
</comment>
<dbReference type="InterPro" id="IPR005746">
    <property type="entry name" value="Thioredoxin"/>
</dbReference>
<dbReference type="Pfam" id="PF00085">
    <property type="entry name" value="Thioredoxin"/>
    <property type="match status" value="1"/>
</dbReference>
<dbReference type="GO" id="GO:0045454">
    <property type="term" value="P:cell redox homeostasis"/>
    <property type="evidence" value="ECO:0007669"/>
    <property type="project" value="TreeGrafter"/>
</dbReference>
<evidence type="ECO:0000256" key="1">
    <source>
        <dbReference type="ARBA" id="ARBA00008987"/>
    </source>
</evidence>
<name>A0A562ZXY1_9BURK</name>
<dbReference type="PRINTS" id="PR00421">
    <property type="entry name" value="THIOREDOXIN"/>
</dbReference>
<organism evidence="9 10">
    <name type="scientific">Caenimonas sedimenti</name>
    <dbReference type="NCBI Taxonomy" id="2596921"/>
    <lineage>
        <taxon>Bacteria</taxon>
        <taxon>Pseudomonadati</taxon>
        <taxon>Pseudomonadota</taxon>
        <taxon>Betaproteobacteria</taxon>
        <taxon>Burkholderiales</taxon>
        <taxon>Comamonadaceae</taxon>
        <taxon>Caenimonas</taxon>
    </lineage>
</organism>
<keyword evidence="4" id="KW-0249">Electron transport</keyword>
<dbReference type="SUPFAM" id="SSF52833">
    <property type="entry name" value="Thioredoxin-like"/>
    <property type="match status" value="1"/>
</dbReference>
<comment type="similarity">
    <text evidence="1">Belongs to the thioredoxin family.</text>
</comment>
<dbReference type="InterPro" id="IPR049299">
    <property type="entry name" value="Thio2_N"/>
</dbReference>
<dbReference type="GO" id="GO:0005829">
    <property type="term" value="C:cytosol"/>
    <property type="evidence" value="ECO:0007669"/>
    <property type="project" value="TreeGrafter"/>
</dbReference>
<dbReference type="GO" id="GO:0015035">
    <property type="term" value="F:protein-disulfide reductase activity"/>
    <property type="evidence" value="ECO:0007669"/>
    <property type="project" value="UniProtKB-UniRule"/>
</dbReference>
<dbReference type="PANTHER" id="PTHR45663">
    <property type="entry name" value="GEO12009P1"/>
    <property type="match status" value="1"/>
</dbReference>
<dbReference type="InterPro" id="IPR013766">
    <property type="entry name" value="Thioredoxin_domain"/>
</dbReference>
<evidence type="ECO:0000256" key="4">
    <source>
        <dbReference type="ARBA" id="ARBA00022982"/>
    </source>
</evidence>
<dbReference type="InterPro" id="IPR017937">
    <property type="entry name" value="Thioredoxin_CS"/>
</dbReference>
<accession>A0A562ZXY1</accession>
<dbReference type="InterPro" id="IPR036249">
    <property type="entry name" value="Thioredoxin-like_sf"/>
</dbReference>